<keyword evidence="1 2" id="KW-0238">DNA-binding</keyword>
<name>A0ABW9IZP9_STRGJ</name>
<feature type="non-terminal residue" evidence="4">
    <location>
        <position position="73"/>
    </location>
</feature>
<sequence>MIRHGELEVDPAARTVRRDGKLVEMSPREFSVLWVLLQARGRVLSRQQIEEHLYSWGTAVESNAVEVHIHHLR</sequence>
<dbReference type="Gene3D" id="1.10.10.10">
    <property type="entry name" value="Winged helix-like DNA-binding domain superfamily/Winged helix DNA-binding domain"/>
    <property type="match status" value="1"/>
</dbReference>
<evidence type="ECO:0000256" key="1">
    <source>
        <dbReference type="ARBA" id="ARBA00023125"/>
    </source>
</evidence>
<feature type="domain" description="OmpR/PhoB-type" evidence="3">
    <location>
        <begin position="1"/>
        <end position="73"/>
    </location>
</feature>
<proteinExistence type="predicted"/>
<dbReference type="RefSeq" id="WP_409098131.1">
    <property type="nucleotide sequence ID" value="NZ_JBJVNE010000541.1"/>
</dbReference>
<organism evidence="4 5">
    <name type="scientific">Streptomyces galilaeus</name>
    <dbReference type="NCBI Taxonomy" id="33899"/>
    <lineage>
        <taxon>Bacteria</taxon>
        <taxon>Bacillati</taxon>
        <taxon>Actinomycetota</taxon>
        <taxon>Actinomycetes</taxon>
        <taxon>Kitasatosporales</taxon>
        <taxon>Streptomycetaceae</taxon>
        <taxon>Streptomyces</taxon>
    </lineage>
</organism>
<comment type="caution">
    <text evidence="4">The sequence shown here is derived from an EMBL/GenBank/DDBJ whole genome shotgun (WGS) entry which is preliminary data.</text>
</comment>
<evidence type="ECO:0000259" key="3">
    <source>
        <dbReference type="PROSITE" id="PS51755"/>
    </source>
</evidence>
<reference evidence="4 5" key="1">
    <citation type="submission" date="2024-12" db="EMBL/GenBank/DDBJ databases">
        <title>Forecasting of Potato common scab and diversities of Pathogenic streptomyces spp. in china.</title>
        <authorList>
            <person name="Handique U."/>
            <person name="Wu J."/>
        </authorList>
    </citation>
    <scope>NUCLEOTIDE SEQUENCE [LARGE SCALE GENOMIC DNA]</scope>
    <source>
        <strain evidence="4 5">ZRIMU1585</strain>
    </source>
</reference>
<gene>
    <name evidence="4" type="ORF">ACKI1S_48930</name>
</gene>
<dbReference type="Proteomes" id="UP001631993">
    <property type="component" value="Unassembled WGS sequence"/>
</dbReference>
<dbReference type="CDD" id="cd00383">
    <property type="entry name" value="trans_reg_C"/>
    <property type="match status" value="1"/>
</dbReference>
<accession>A0ABW9IZP9</accession>
<evidence type="ECO:0000313" key="5">
    <source>
        <dbReference type="Proteomes" id="UP001631993"/>
    </source>
</evidence>
<dbReference type="InterPro" id="IPR001867">
    <property type="entry name" value="OmpR/PhoB-type_DNA-bd"/>
</dbReference>
<dbReference type="PROSITE" id="PS51755">
    <property type="entry name" value="OMPR_PHOB"/>
    <property type="match status" value="1"/>
</dbReference>
<dbReference type="EMBL" id="JBJVNE010000541">
    <property type="protein sequence ID" value="MFM9653890.1"/>
    <property type="molecule type" value="Genomic_DNA"/>
</dbReference>
<feature type="DNA-binding region" description="OmpR/PhoB-type" evidence="2">
    <location>
        <begin position="1"/>
        <end position="73"/>
    </location>
</feature>
<dbReference type="SUPFAM" id="SSF46894">
    <property type="entry name" value="C-terminal effector domain of the bipartite response regulators"/>
    <property type="match status" value="1"/>
</dbReference>
<dbReference type="InterPro" id="IPR016032">
    <property type="entry name" value="Sig_transdc_resp-reg_C-effctor"/>
</dbReference>
<protein>
    <submittedName>
        <fullName evidence="4">Winged helix-turn-helix domain-containing protein</fullName>
    </submittedName>
</protein>
<keyword evidence="5" id="KW-1185">Reference proteome</keyword>
<evidence type="ECO:0000256" key="2">
    <source>
        <dbReference type="PROSITE-ProRule" id="PRU01091"/>
    </source>
</evidence>
<evidence type="ECO:0000313" key="4">
    <source>
        <dbReference type="EMBL" id="MFM9653890.1"/>
    </source>
</evidence>
<dbReference type="InterPro" id="IPR036388">
    <property type="entry name" value="WH-like_DNA-bd_sf"/>
</dbReference>
<dbReference type="Pfam" id="PF00486">
    <property type="entry name" value="Trans_reg_C"/>
    <property type="match status" value="1"/>
</dbReference>
<dbReference type="SMART" id="SM00862">
    <property type="entry name" value="Trans_reg_C"/>
    <property type="match status" value="1"/>
</dbReference>